<evidence type="ECO:0000313" key="2">
    <source>
        <dbReference type="EMBL" id="KAK3913485.1"/>
    </source>
</evidence>
<feature type="region of interest" description="Disordered" evidence="1">
    <location>
        <begin position="38"/>
        <end position="58"/>
    </location>
</feature>
<name>A0AAE1H4J5_9NEOP</name>
<keyword evidence="2" id="KW-0689">Ribosomal protein</keyword>
<dbReference type="InterPro" id="IPR036397">
    <property type="entry name" value="RNaseH_sf"/>
</dbReference>
<evidence type="ECO:0000313" key="3">
    <source>
        <dbReference type="Proteomes" id="UP001219518"/>
    </source>
</evidence>
<protein>
    <submittedName>
        <fullName evidence="2">50S ribosomal protein L4</fullName>
    </submittedName>
</protein>
<keyword evidence="3" id="KW-1185">Reference proteome</keyword>
<dbReference type="Gene3D" id="3.30.420.10">
    <property type="entry name" value="Ribonuclease H-like superfamily/Ribonuclease H"/>
    <property type="match status" value="1"/>
</dbReference>
<dbReference type="GO" id="GO:0005840">
    <property type="term" value="C:ribosome"/>
    <property type="evidence" value="ECO:0007669"/>
    <property type="project" value="UniProtKB-KW"/>
</dbReference>
<comment type="caution">
    <text evidence="2">The sequence shown here is derived from an EMBL/GenBank/DDBJ whole genome shotgun (WGS) entry which is preliminary data.</text>
</comment>
<dbReference type="AlphaFoldDB" id="A0AAE1H4J5"/>
<gene>
    <name evidence="2" type="ORF">KUF71_022953</name>
</gene>
<keyword evidence="2" id="KW-0687">Ribonucleoprotein</keyword>
<sequence length="107" mass="12636">MKYRVYLDETWCFLYGSGLSKTWQDKDVRSYPTRKIGTGRRRVWSSSRKPKPGDDYHGDMNGEVFHRWFSKDLVPNIEEPTIIIMDNAQYHFCQATPSLFLLKVSIK</sequence>
<dbReference type="Proteomes" id="UP001219518">
    <property type="component" value="Unassembled WGS sequence"/>
</dbReference>
<evidence type="ECO:0000256" key="1">
    <source>
        <dbReference type="SAM" id="MobiDB-lite"/>
    </source>
</evidence>
<reference evidence="2" key="2">
    <citation type="journal article" date="2023" name="BMC Genomics">
        <title>Pest status, molecular evolution, and epigenetic factors derived from the genome assembly of Frankliniella fusca, a thysanopteran phytovirus vector.</title>
        <authorList>
            <person name="Catto M.A."/>
            <person name="Labadie P.E."/>
            <person name="Jacobson A.L."/>
            <person name="Kennedy G.G."/>
            <person name="Srinivasan R."/>
            <person name="Hunt B.G."/>
        </authorList>
    </citation>
    <scope>NUCLEOTIDE SEQUENCE</scope>
    <source>
        <strain evidence="2">PL_HMW_Pooled</strain>
    </source>
</reference>
<dbReference type="GO" id="GO:0003676">
    <property type="term" value="F:nucleic acid binding"/>
    <property type="evidence" value="ECO:0007669"/>
    <property type="project" value="InterPro"/>
</dbReference>
<proteinExistence type="predicted"/>
<dbReference type="EMBL" id="JAHWGI010000322">
    <property type="protein sequence ID" value="KAK3913485.1"/>
    <property type="molecule type" value="Genomic_DNA"/>
</dbReference>
<organism evidence="2 3">
    <name type="scientific">Frankliniella fusca</name>
    <dbReference type="NCBI Taxonomy" id="407009"/>
    <lineage>
        <taxon>Eukaryota</taxon>
        <taxon>Metazoa</taxon>
        <taxon>Ecdysozoa</taxon>
        <taxon>Arthropoda</taxon>
        <taxon>Hexapoda</taxon>
        <taxon>Insecta</taxon>
        <taxon>Pterygota</taxon>
        <taxon>Neoptera</taxon>
        <taxon>Paraneoptera</taxon>
        <taxon>Thysanoptera</taxon>
        <taxon>Terebrantia</taxon>
        <taxon>Thripoidea</taxon>
        <taxon>Thripidae</taxon>
        <taxon>Frankliniella</taxon>
    </lineage>
</organism>
<reference evidence="2" key="1">
    <citation type="submission" date="2021-07" db="EMBL/GenBank/DDBJ databases">
        <authorList>
            <person name="Catto M.A."/>
            <person name="Jacobson A."/>
            <person name="Kennedy G."/>
            <person name="Labadie P."/>
            <person name="Hunt B.G."/>
            <person name="Srinivasan R."/>
        </authorList>
    </citation>
    <scope>NUCLEOTIDE SEQUENCE</scope>
    <source>
        <strain evidence="2">PL_HMW_Pooled</strain>
        <tissue evidence="2">Head</tissue>
    </source>
</reference>
<accession>A0AAE1H4J5</accession>